<dbReference type="RefSeq" id="WP_075025314.1">
    <property type="nucleotide sequence ID" value="NZ_FONR01000001.1"/>
</dbReference>
<gene>
    <name evidence="2" type="ORF">SAMN02787118_10169</name>
</gene>
<organism evidence="2 3">
    <name type="scientific">Streptomyces mirabilis</name>
    <dbReference type="NCBI Taxonomy" id="68239"/>
    <lineage>
        <taxon>Bacteria</taxon>
        <taxon>Bacillati</taxon>
        <taxon>Actinomycetota</taxon>
        <taxon>Actinomycetes</taxon>
        <taxon>Kitasatosporales</taxon>
        <taxon>Streptomycetaceae</taxon>
        <taxon>Streptomyces</taxon>
    </lineage>
</organism>
<dbReference type="Proteomes" id="UP000181942">
    <property type="component" value="Unassembled WGS sequence"/>
</dbReference>
<dbReference type="AlphaFoldDB" id="A0A1I1Z1H6"/>
<evidence type="ECO:0000313" key="2">
    <source>
        <dbReference type="EMBL" id="SFE24140.1"/>
    </source>
</evidence>
<accession>A0A1I1Z1H6</accession>
<sequence length="61" mass="6412">MLSPGDWGQPLGGTDIDGDGGLRQDDEAARAVVARCAAIDPRLTDARIVEHRVGAGRSGRR</sequence>
<name>A0A1I1Z1H6_9ACTN</name>
<feature type="region of interest" description="Disordered" evidence="1">
    <location>
        <begin position="1"/>
        <end position="23"/>
    </location>
</feature>
<dbReference type="EMBL" id="FONR01000001">
    <property type="protein sequence ID" value="SFE24140.1"/>
    <property type="molecule type" value="Genomic_DNA"/>
</dbReference>
<dbReference type="SUPFAM" id="SSF54373">
    <property type="entry name" value="FAD-linked reductases, C-terminal domain"/>
    <property type="match status" value="1"/>
</dbReference>
<evidence type="ECO:0000256" key="1">
    <source>
        <dbReference type="SAM" id="MobiDB-lite"/>
    </source>
</evidence>
<reference evidence="2 3" key="1">
    <citation type="submission" date="2016-10" db="EMBL/GenBank/DDBJ databases">
        <authorList>
            <person name="de Groot N.N."/>
        </authorList>
    </citation>
    <scope>NUCLEOTIDE SEQUENCE [LARGE SCALE GENOMIC DNA]</scope>
    <source>
        <strain evidence="2 3">OK461</strain>
    </source>
</reference>
<evidence type="ECO:0000313" key="3">
    <source>
        <dbReference type="Proteomes" id="UP000181942"/>
    </source>
</evidence>
<proteinExistence type="predicted"/>
<dbReference type="Gene3D" id="3.30.9.10">
    <property type="entry name" value="D-Amino Acid Oxidase, subunit A, domain 2"/>
    <property type="match status" value="1"/>
</dbReference>
<protein>
    <submittedName>
        <fullName evidence="2">D-amino-acid oxidase</fullName>
    </submittedName>
</protein>